<feature type="region of interest" description="Disordered" evidence="1">
    <location>
        <begin position="73"/>
        <end position="154"/>
    </location>
</feature>
<dbReference type="AlphaFoldDB" id="A0A4P7VNJ0"/>
<evidence type="ECO:0000256" key="1">
    <source>
        <dbReference type="SAM" id="MobiDB-lite"/>
    </source>
</evidence>
<feature type="compositionally biased region" description="Basic residues" evidence="1">
    <location>
        <begin position="129"/>
        <end position="146"/>
    </location>
</feature>
<dbReference type="Proteomes" id="UP000297031">
    <property type="component" value="Chromosome"/>
</dbReference>
<dbReference type="RefSeq" id="WP_136410135.1">
    <property type="nucleotide sequence ID" value="NZ_CP039393.1"/>
</dbReference>
<evidence type="ECO:0000259" key="2">
    <source>
        <dbReference type="Pfam" id="PF19808"/>
    </source>
</evidence>
<accession>A0A4P7VNJ0</accession>
<dbReference type="EMBL" id="CP039393">
    <property type="protein sequence ID" value="QCD35411.1"/>
    <property type="molecule type" value="Genomic_DNA"/>
</dbReference>
<reference evidence="3 4" key="1">
    <citation type="submission" date="2019-02" db="EMBL/GenBank/DDBJ databases">
        <title>Isolation and identification of novel species under the genus Muribaculum.</title>
        <authorList>
            <person name="Miyake S."/>
            <person name="Ding Y."/>
            <person name="Low A."/>
            <person name="Soh M."/>
            <person name="Seedorf H."/>
        </authorList>
    </citation>
    <scope>NUCLEOTIDE SEQUENCE [LARGE SCALE GENOMIC DNA]</scope>
    <source>
        <strain evidence="3 4">TLL-A4</strain>
    </source>
</reference>
<feature type="compositionally biased region" description="Basic and acidic residues" evidence="1">
    <location>
        <begin position="86"/>
        <end position="95"/>
    </location>
</feature>
<feature type="compositionally biased region" description="Polar residues" evidence="1">
    <location>
        <begin position="97"/>
        <end position="107"/>
    </location>
</feature>
<evidence type="ECO:0000313" key="3">
    <source>
        <dbReference type="EMBL" id="QCD35411.1"/>
    </source>
</evidence>
<dbReference type="Pfam" id="PF19808">
    <property type="entry name" value="DUF6291"/>
    <property type="match status" value="1"/>
</dbReference>
<keyword evidence="4" id="KW-1185">Reference proteome</keyword>
<gene>
    <name evidence="3" type="ORF">E7746_05615</name>
</gene>
<organism evidence="3 4">
    <name type="scientific">Muribaculum gordoncarteri</name>
    <dbReference type="NCBI Taxonomy" id="2530390"/>
    <lineage>
        <taxon>Bacteria</taxon>
        <taxon>Pseudomonadati</taxon>
        <taxon>Bacteroidota</taxon>
        <taxon>Bacteroidia</taxon>
        <taxon>Bacteroidales</taxon>
        <taxon>Muribaculaceae</taxon>
        <taxon>Muribaculum</taxon>
    </lineage>
</organism>
<dbReference type="KEGG" id="mgod:E7746_05615"/>
<dbReference type="InterPro" id="IPR046258">
    <property type="entry name" value="DUF6291"/>
</dbReference>
<evidence type="ECO:0000313" key="4">
    <source>
        <dbReference type="Proteomes" id="UP000297031"/>
    </source>
</evidence>
<protein>
    <recommendedName>
        <fullName evidence="2">DUF6291 domain-containing protein</fullName>
    </recommendedName>
</protein>
<name>A0A4P7VNJ0_9BACT</name>
<sequence length="154" mass="18017">METSHNKRGPKFKFDKEWTDAIIRLPKHYQDELYNAIEAYQRDLTVIDVSEGVPRAIFMLIMPTIRRRYIARQNSRMARDRKRAVRSSDMKEKSSKIHNSPNICSSEPETEPIAANPPQIAKSTPKDTNKKRHRNALKRLKRHASRRDKSLPPI</sequence>
<feature type="domain" description="DUF6291" evidence="2">
    <location>
        <begin position="12"/>
        <end position="81"/>
    </location>
</feature>
<proteinExistence type="predicted"/>